<protein>
    <submittedName>
        <fullName evidence="3">Peptidase M4</fullName>
    </submittedName>
</protein>
<evidence type="ECO:0000256" key="1">
    <source>
        <dbReference type="SAM" id="SignalP"/>
    </source>
</evidence>
<dbReference type="RefSeq" id="WP_017340383.1">
    <property type="nucleotide sequence ID" value="NZ_CP010945.1"/>
</dbReference>
<accession>A0A0K1QX69</accession>
<reference evidence="3 4" key="1">
    <citation type="journal article" date="2012" name="J. Bacteriol.">
        <title>Draft genome sequence of the cyanide-utilizing bacterium Pseudomonas fluorescens strain NCIMB 11764.</title>
        <authorList>
            <person name="Vilo C.A."/>
            <person name="Benedik M.J."/>
            <person name="Kunz D.A."/>
            <person name="Dong Q."/>
        </authorList>
    </citation>
    <scope>NUCLEOTIDE SEQUENCE [LARGE SCALE GENOMIC DNA]</scope>
    <source>
        <strain evidence="3 4">NCIMB 11764</strain>
    </source>
</reference>
<feature type="signal peptide" evidence="1">
    <location>
        <begin position="1"/>
        <end position="22"/>
    </location>
</feature>
<feature type="domain" description="PepSY" evidence="2">
    <location>
        <begin position="42"/>
        <end position="97"/>
    </location>
</feature>
<keyword evidence="1" id="KW-0732">Signal</keyword>
<organism evidence="3 4">
    <name type="scientific">Pseudomonas fluorescens NCIMB 11764</name>
    <dbReference type="NCBI Taxonomy" id="1221522"/>
    <lineage>
        <taxon>Bacteria</taxon>
        <taxon>Pseudomonadati</taxon>
        <taxon>Pseudomonadota</taxon>
        <taxon>Gammaproteobacteria</taxon>
        <taxon>Pseudomonadales</taxon>
        <taxon>Pseudomonadaceae</taxon>
        <taxon>Pseudomonas</taxon>
    </lineage>
</organism>
<dbReference type="InterPro" id="IPR025711">
    <property type="entry name" value="PepSY"/>
</dbReference>
<dbReference type="Proteomes" id="UP000017175">
    <property type="component" value="Chromosome"/>
</dbReference>
<proteinExistence type="predicted"/>
<gene>
    <name evidence="3" type="ORF">B723_29615</name>
</gene>
<dbReference type="Pfam" id="PF03413">
    <property type="entry name" value="PepSY"/>
    <property type="match status" value="1"/>
</dbReference>
<evidence type="ECO:0000313" key="4">
    <source>
        <dbReference type="Proteomes" id="UP000017175"/>
    </source>
</evidence>
<name>A0A0K1QX69_PSEFL</name>
<evidence type="ECO:0000313" key="3">
    <source>
        <dbReference type="EMBL" id="AKV10329.1"/>
    </source>
</evidence>
<sequence length="102" mass="11215">MKTLTALFTAAALTLTAGLAQAADVLVDQIPQLVKDGKIKPQEELNQIVLKLHPGATITDSDLDKHSKIYEYEVELRDAKNVEWDVDLNAATGEVLKNKQDD</sequence>
<feature type="chain" id="PRO_5005468052" evidence="1">
    <location>
        <begin position="23"/>
        <end position="102"/>
    </location>
</feature>
<dbReference type="EMBL" id="CP010945">
    <property type="protein sequence ID" value="AKV10329.1"/>
    <property type="molecule type" value="Genomic_DNA"/>
</dbReference>
<dbReference type="OrthoDB" id="7027104at2"/>
<dbReference type="eggNOG" id="COG3212">
    <property type="taxonomic scope" value="Bacteria"/>
</dbReference>
<dbReference type="AlphaFoldDB" id="A0A0K1QX69"/>
<evidence type="ECO:0000259" key="2">
    <source>
        <dbReference type="Pfam" id="PF03413"/>
    </source>
</evidence>
<dbReference type="Gene3D" id="3.10.450.40">
    <property type="match status" value="1"/>
</dbReference>